<accession>C3KI80</accession>
<keyword evidence="2 4" id="KW-0863">Zinc-finger</keyword>
<dbReference type="Gene3D" id="3.30.160.60">
    <property type="entry name" value="Classic Zinc Finger"/>
    <property type="match status" value="1"/>
</dbReference>
<dbReference type="PROSITE" id="PS00518">
    <property type="entry name" value="ZF_RING_1"/>
    <property type="match status" value="1"/>
</dbReference>
<dbReference type="Gene3D" id="4.10.830.40">
    <property type="match status" value="1"/>
</dbReference>
<evidence type="ECO:0000256" key="1">
    <source>
        <dbReference type="ARBA" id="ARBA00022723"/>
    </source>
</evidence>
<dbReference type="Pfam" id="PF00643">
    <property type="entry name" value="zf-B_box"/>
    <property type="match status" value="1"/>
</dbReference>
<dbReference type="EMBL" id="BT082645">
    <property type="protein sequence ID" value="ACQ58352.1"/>
    <property type="molecule type" value="mRNA"/>
</dbReference>
<dbReference type="InterPro" id="IPR000315">
    <property type="entry name" value="Znf_B-box"/>
</dbReference>
<protein>
    <submittedName>
        <fullName evidence="7">Tripartite motif-containing protein 47</fullName>
    </submittedName>
</protein>
<dbReference type="PROSITE" id="PS50119">
    <property type="entry name" value="ZF_BBOX"/>
    <property type="match status" value="1"/>
</dbReference>
<dbReference type="Pfam" id="PF13445">
    <property type="entry name" value="zf-RING_UBOX"/>
    <property type="match status" value="1"/>
</dbReference>
<dbReference type="SMART" id="SM00184">
    <property type="entry name" value="RING"/>
    <property type="match status" value="1"/>
</dbReference>
<dbReference type="PANTHER" id="PTHR25465">
    <property type="entry name" value="B-BOX DOMAIN CONTAINING"/>
    <property type="match status" value="1"/>
</dbReference>
<evidence type="ECO:0000259" key="5">
    <source>
        <dbReference type="PROSITE" id="PS50089"/>
    </source>
</evidence>
<name>C3KI80_ANOFI</name>
<keyword evidence="1" id="KW-0479">Metal-binding</keyword>
<evidence type="ECO:0000256" key="3">
    <source>
        <dbReference type="ARBA" id="ARBA00022833"/>
    </source>
</evidence>
<feature type="domain" description="RING-type" evidence="5">
    <location>
        <begin position="13"/>
        <end position="53"/>
    </location>
</feature>
<organism evidence="7">
    <name type="scientific">Anoplopoma fimbria</name>
    <name type="common">Sablefish</name>
    <dbReference type="NCBI Taxonomy" id="229290"/>
    <lineage>
        <taxon>Eukaryota</taxon>
        <taxon>Metazoa</taxon>
        <taxon>Chordata</taxon>
        <taxon>Craniata</taxon>
        <taxon>Vertebrata</taxon>
        <taxon>Euteleostomi</taxon>
        <taxon>Actinopterygii</taxon>
        <taxon>Neopterygii</taxon>
        <taxon>Teleostei</taxon>
        <taxon>Neoteleostei</taxon>
        <taxon>Acanthomorphata</taxon>
        <taxon>Eupercaria</taxon>
        <taxon>Perciformes</taxon>
        <taxon>Cottioidei</taxon>
        <taxon>Anoplopomatales</taxon>
        <taxon>Anoplopomatidae</taxon>
        <taxon>Anoplopoma</taxon>
    </lineage>
</organism>
<evidence type="ECO:0000256" key="2">
    <source>
        <dbReference type="ARBA" id="ARBA00022771"/>
    </source>
</evidence>
<evidence type="ECO:0000313" key="7">
    <source>
        <dbReference type="EMBL" id="ACQ58352.1"/>
    </source>
</evidence>
<dbReference type="PROSITE" id="PS50089">
    <property type="entry name" value="ZF_RING_2"/>
    <property type="match status" value="1"/>
</dbReference>
<feature type="domain" description="B box-type" evidence="6">
    <location>
        <begin position="150"/>
        <end position="190"/>
    </location>
</feature>
<dbReference type="AlphaFoldDB" id="C3KI80"/>
<dbReference type="InterPro" id="IPR017907">
    <property type="entry name" value="Znf_RING_CS"/>
</dbReference>
<gene>
    <name evidence="7" type="primary">TRI47</name>
</gene>
<dbReference type="InterPro" id="IPR001841">
    <property type="entry name" value="Znf_RING"/>
</dbReference>
<reference evidence="7" key="1">
    <citation type="submission" date="2009-05" db="EMBL/GenBank/DDBJ databases">
        <title>Anoplopoma fimbria ESTs and full-length cDNAs.</title>
        <authorList>
            <person name="Messmer A."/>
            <person name="Rondeau E."/>
            <person name="Sanderson D."/>
            <person name="Cooper G."/>
            <person name="Leong J."/>
            <person name="Koop B.F."/>
        </authorList>
    </citation>
    <scope>NUCLEOTIDE SEQUENCE</scope>
    <source>
        <tissue evidence="7">Brain</tissue>
    </source>
</reference>
<dbReference type="GO" id="GO:0008270">
    <property type="term" value="F:zinc ion binding"/>
    <property type="evidence" value="ECO:0007669"/>
    <property type="project" value="UniProtKB-KW"/>
</dbReference>
<dbReference type="SUPFAM" id="SSF57845">
    <property type="entry name" value="B-box zinc-binding domain"/>
    <property type="match status" value="1"/>
</dbReference>
<proteinExistence type="evidence at transcript level"/>
<dbReference type="InterPro" id="IPR051051">
    <property type="entry name" value="E3_ubiq-ligase_TRIM/RNF"/>
</dbReference>
<evidence type="ECO:0000256" key="4">
    <source>
        <dbReference type="PROSITE-ProRule" id="PRU00024"/>
    </source>
</evidence>
<sequence length="221" mass="25597">MAFAVMLEEQFKCCICLDKFTNPTTITCGHTFCLDCIEGFWDMKRKPECPLCKKTYRKRPKLSINLGYAEIIEFYKRSQGENLPPGSRKDSLPQLLEADEVPCDICCGDKSPSVKSCLTCLESYCEFHLAPHLREAALQTHQLTDSDSFIASHLCRKHKKPLTMFCKSDQKPVCVKCTEREHKRHNLVPIEEERKRVKTSLGDKKTSIKQMFHARCRKWCR</sequence>
<dbReference type="SMART" id="SM00336">
    <property type="entry name" value="BBOX"/>
    <property type="match status" value="1"/>
</dbReference>
<evidence type="ECO:0000259" key="6">
    <source>
        <dbReference type="PROSITE" id="PS50119"/>
    </source>
</evidence>
<dbReference type="PANTHER" id="PTHR25465:SF32">
    <property type="entry name" value="BLOODTHIRSTY-RELATED GENE FAMILY, MEMBER 16 ISOFORM X1-RELATED"/>
    <property type="match status" value="1"/>
</dbReference>
<dbReference type="SUPFAM" id="SSF57850">
    <property type="entry name" value="RING/U-box"/>
    <property type="match status" value="1"/>
</dbReference>
<dbReference type="CDD" id="cd19769">
    <property type="entry name" value="Bbox2_TRIM16-like"/>
    <property type="match status" value="1"/>
</dbReference>
<dbReference type="InterPro" id="IPR013083">
    <property type="entry name" value="Znf_RING/FYVE/PHD"/>
</dbReference>
<dbReference type="InterPro" id="IPR027370">
    <property type="entry name" value="Znf-RING_euk"/>
</dbReference>
<dbReference type="Gene3D" id="3.30.40.10">
    <property type="entry name" value="Zinc/RING finger domain, C3HC4 (zinc finger)"/>
    <property type="match status" value="1"/>
</dbReference>
<keyword evidence="3" id="KW-0862">Zinc</keyword>